<evidence type="ECO:0000259" key="3">
    <source>
        <dbReference type="PROSITE" id="PS50076"/>
    </source>
</evidence>
<dbReference type="AlphaFoldDB" id="A0AAD6EK18"/>
<organism evidence="4 5">
    <name type="scientific">Rhynchospora tenuis</name>
    <dbReference type="NCBI Taxonomy" id="198213"/>
    <lineage>
        <taxon>Eukaryota</taxon>
        <taxon>Viridiplantae</taxon>
        <taxon>Streptophyta</taxon>
        <taxon>Embryophyta</taxon>
        <taxon>Tracheophyta</taxon>
        <taxon>Spermatophyta</taxon>
        <taxon>Magnoliopsida</taxon>
        <taxon>Liliopsida</taxon>
        <taxon>Poales</taxon>
        <taxon>Cyperaceae</taxon>
        <taxon>Cyperoideae</taxon>
        <taxon>Rhynchosporeae</taxon>
        <taxon>Rhynchospora</taxon>
    </lineage>
</organism>
<feature type="domain" description="J" evidence="3">
    <location>
        <begin position="74"/>
        <end position="139"/>
    </location>
</feature>
<proteinExistence type="predicted"/>
<dbReference type="Pfam" id="PF00226">
    <property type="entry name" value="DnaJ"/>
    <property type="match status" value="1"/>
</dbReference>
<keyword evidence="5" id="KW-1185">Reference proteome</keyword>
<dbReference type="GO" id="GO:0051082">
    <property type="term" value="F:unfolded protein binding"/>
    <property type="evidence" value="ECO:0007669"/>
    <property type="project" value="TreeGrafter"/>
</dbReference>
<feature type="transmembrane region" description="Helical" evidence="2">
    <location>
        <begin position="213"/>
        <end position="239"/>
    </location>
</feature>
<feature type="transmembrane region" description="Helical" evidence="2">
    <location>
        <begin position="251"/>
        <end position="272"/>
    </location>
</feature>
<dbReference type="GO" id="GO:0005783">
    <property type="term" value="C:endoplasmic reticulum"/>
    <property type="evidence" value="ECO:0007669"/>
    <property type="project" value="UniProtKB-ARBA"/>
</dbReference>
<dbReference type="PANTHER" id="PTHR43096">
    <property type="entry name" value="DNAJ HOMOLOG 1, MITOCHONDRIAL-RELATED"/>
    <property type="match status" value="1"/>
</dbReference>
<keyword evidence="2" id="KW-0812">Transmembrane</keyword>
<feature type="transmembrane region" description="Helical" evidence="2">
    <location>
        <begin position="284"/>
        <end position="313"/>
    </location>
</feature>
<evidence type="ECO:0000313" key="5">
    <source>
        <dbReference type="Proteomes" id="UP001210211"/>
    </source>
</evidence>
<dbReference type="SMART" id="SM00271">
    <property type="entry name" value="DnaJ"/>
    <property type="match status" value="1"/>
</dbReference>
<dbReference type="SUPFAM" id="SSF46565">
    <property type="entry name" value="Chaperone J-domain"/>
    <property type="match status" value="1"/>
</dbReference>
<gene>
    <name evidence="4" type="ORF">LUZ61_016378</name>
</gene>
<evidence type="ECO:0000256" key="1">
    <source>
        <dbReference type="SAM" id="MobiDB-lite"/>
    </source>
</evidence>
<evidence type="ECO:0000256" key="2">
    <source>
        <dbReference type="SAM" id="Phobius"/>
    </source>
</evidence>
<dbReference type="PROSITE" id="PS50076">
    <property type="entry name" value="DNAJ_2"/>
    <property type="match status" value="1"/>
</dbReference>
<protein>
    <recommendedName>
        <fullName evidence="3">J domain-containing protein</fullName>
    </recommendedName>
</protein>
<dbReference type="Gene3D" id="1.10.287.110">
    <property type="entry name" value="DnaJ domain"/>
    <property type="match status" value="1"/>
</dbReference>
<comment type="caution">
    <text evidence="4">The sequence shown here is derived from an EMBL/GenBank/DDBJ whole genome shotgun (WGS) entry which is preliminary data.</text>
</comment>
<dbReference type="PRINTS" id="PR00625">
    <property type="entry name" value="JDOMAIN"/>
</dbReference>
<name>A0AAD6EK18_9POAL</name>
<reference evidence="4 5" key="1">
    <citation type="journal article" date="2022" name="Cell">
        <title>Repeat-based holocentromeres influence genome architecture and karyotype evolution.</title>
        <authorList>
            <person name="Hofstatter P.G."/>
            <person name="Thangavel G."/>
            <person name="Lux T."/>
            <person name="Neumann P."/>
            <person name="Vondrak T."/>
            <person name="Novak P."/>
            <person name="Zhang M."/>
            <person name="Costa L."/>
            <person name="Castellani M."/>
            <person name="Scott A."/>
            <person name="Toegelov H."/>
            <person name="Fuchs J."/>
            <person name="Mata-Sucre Y."/>
            <person name="Dias Y."/>
            <person name="Vanzela A.L.L."/>
            <person name="Huettel B."/>
            <person name="Almeida C.C.S."/>
            <person name="Simkova H."/>
            <person name="Souza G."/>
            <person name="Pedrosa-Harand A."/>
            <person name="Macas J."/>
            <person name="Mayer K.F.X."/>
            <person name="Houben A."/>
            <person name="Marques A."/>
        </authorList>
    </citation>
    <scope>NUCLEOTIDE SEQUENCE [LARGE SCALE GENOMIC DNA]</scope>
    <source>
        <strain evidence="4">RhyTen1mFocal</strain>
    </source>
</reference>
<sequence length="323" mass="36927">MIQSWTALIGTGTGSSCLTLTLNRRHIITTTTEPAPPSSSCSSIRFRVRSRSWRSDDYEDQGQQQQQEEQEEADHYAVLGVPRGATRAQIKQAYRLLALKHHPDVSPQPSTSPHLFLSISAAYHVLSNEDTRAQYDLRTQYFRKNNTSSKHPTMSPKDNYYGYPDPIRYYRWTNFKKRMRRQKYSTQYPYEEAVEQEKTLHENRETFSGVLRYSFLALLLEKAVGQFVALTLCALLPLFDNELDNGYKLGYLVSWLLGGRAGVILMLFVRFASWLCGKSNSGRLVLVVLAMWVGVSLARFAPLPQGAILALLYMSMKLHDDLR</sequence>
<dbReference type="PANTHER" id="PTHR43096:SF58">
    <property type="entry name" value="CHAPERONE DNAJ-DOMAIN SUPERFAMILY PROTEIN"/>
    <property type="match status" value="1"/>
</dbReference>
<dbReference type="Proteomes" id="UP001210211">
    <property type="component" value="Unassembled WGS sequence"/>
</dbReference>
<dbReference type="InterPro" id="IPR036869">
    <property type="entry name" value="J_dom_sf"/>
</dbReference>
<dbReference type="GO" id="GO:0042026">
    <property type="term" value="P:protein refolding"/>
    <property type="evidence" value="ECO:0007669"/>
    <property type="project" value="TreeGrafter"/>
</dbReference>
<dbReference type="EMBL" id="JAMRDG010000002">
    <property type="protein sequence ID" value="KAJ3687214.1"/>
    <property type="molecule type" value="Genomic_DNA"/>
</dbReference>
<evidence type="ECO:0000313" key="4">
    <source>
        <dbReference type="EMBL" id="KAJ3687214.1"/>
    </source>
</evidence>
<keyword evidence="2" id="KW-1133">Transmembrane helix</keyword>
<dbReference type="InterPro" id="IPR001623">
    <property type="entry name" value="DnaJ_domain"/>
</dbReference>
<feature type="region of interest" description="Disordered" evidence="1">
    <location>
        <begin position="54"/>
        <end position="73"/>
    </location>
</feature>
<keyword evidence="2" id="KW-0472">Membrane</keyword>
<accession>A0AAD6EK18</accession>
<dbReference type="CDD" id="cd06257">
    <property type="entry name" value="DnaJ"/>
    <property type="match status" value="1"/>
</dbReference>